<name>A0A146KDS1_9EUKA</name>
<organism evidence="1">
    <name type="scientific">Trepomonas sp. PC1</name>
    <dbReference type="NCBI Taxonomy" id="1076344"/>
    <lineage>
        <taxon>Eukaryota</taxon>
        <taxon>Metamonada</taxon>
        <taxon>Diplomonadida</taxon>
        <taxon>Hexamitidae</taxon>
        <taxon>Hexamitinae</taxon>
        <taxon>Trepomonas</taxon>
    </lineage>
</organism>
<gene>
    <name evidence="1" type="ORF">TPC1_13416</name>
</gene>
<protein>
    <submittedName>
        <fullName evidence="1">Leucine rich repeats-containing protein</fullName>
    </submittedName>
</protein>
<dbReference type="InterPro" id="IPR053139">
    <property type="entry name" value="Surface_bspA-like"/>
</dbReference>
<dbReference type="InterPro" id="IPR032675">
    <property type="entry name" value="LRR_dom_sf"/>
</dbReference>
<reference evidence="1" key="1">
    <citation type="submission" date="2015-07" db="EMBL/GenBank/DDBJ databases">
        <title>Adaptation to a free-living lifestyle via gene acquisitions in the diplomonad Trepomonas sp. PC1.</title>
        <authorList>
            <person name="Xu F."/>
            <person name="Jerlstrom-Hultqvist J."/>
            <person name="Kolisko M."/>
            <person name="Simpson A.G.B."/>
            <person name="Roger A.J."/>
            <person name="Svard S.G."/>
            <person name="Andersson J.O."/>
        </authorList>
    </citation>
    <scope>NUCLEOTIDE SEQUENCE</scope>
    <source>
        <strain evidence="1">PC1</strain>
    </source>
</reference>
<dbReference type="Pfam" id="PF13306">
    <property type="entry name" value="LRR_5"/>
    <property type="match status" value="1"/>
</dbReference>
<dbReference type="EMBL" id="GDID01002542">
    <property type="protein sequence ID" value="JAP94064.1"/>
    <property type="molecule type" value="Transcribed_RNA"/>
</dbReference>
<dbReference type="AlphaFoldDB" id="A0A146KDS1"/>
<accession>A0A146KDS1</accession>
<feature type="non-terminal residue" evidence="1">
    <location>
        <position position="1"/>
    </location>
</feature>
<sequence>PCHQIQRICIPKLLKSLNNLKTYFQCKHLIKRKGKFVSDDVSYPYVIKLPLPHEIEGNTVYMPTLKLQFREQCVKTLIVPKIKHIKQQINKLNCIQILIAKNLQSVMSKNILNGLRNMRYLTAKLEKIGIQAFHGCVNLEYVNLSRIKTIPKQAFTNCHKLRSQILCAVYIGEKAFENCYSMDYIEALNLKKCEIDAFMNCSCQLRTGFKGDLIDVERVDEIDQKEFKYLKDFEFNAKDPKNYILRSIKLDKAKLRKLKALKSIFDAKRVLKIDRMMNE</sequence>
<proteinExistence type="predicted"/>
<dbReference type="PANTHER" id="PTHR45661">
    <property type="entry name" value="SURFACE ANTIGEN"/>
    <property type="match status" value="1"/>
</dbReference>
<dbReference type="Gene3D" id="3.80.10.10">
    <property type="entry name" value="Ribonuclease Inhibitor"/>
    <property type="match status" value="1"/>
</dbReference>
<dbReference type="InterPro" id="IPR026906">
    <property type="entry name" value="LRR_5"/>
</dbReference>
<evidence type="ECO:0000313" key="1">
    <source>
        <dbReference type="EMBL" id="JAP94064.1"/>
    </source>
</evidence>
<dbReference type="SUPFAM" id="SSF52058">
    <property type="entry name" value="L domain-like"/>
    <property type="match status" value="1"/>
</dbReference>
<dbReference type="PANTHER" id="PTHR45661:SF3">
    <property type="entry name" value="IG-LIKE DOMAIN-CONTAINING PROTEIN"/>
    <property type="match status" value="1"/>
</dbReference>